<feature type="binding site" evidence="10">
    <location>
        <position position="58"/>
    </location>
    <ligand>
        <name>L-cysteinyl-5'-AMP</name>
        <dbReference type="ChEBI" id="CHEBI:144924"/>
    </ligand>
</feature>
<evidence type="ECO:0000256" key="9">
    <source>
        <dbReference type="ARBA" id="ARBA00048350"/>
    </source>
</evidence>
<comment type="similarity">
    <text evidence="2 10">Belongs to the class-I aminoacyl-tRNA synthetase family. MshC subfamily.</text>
</comment>
<dbReference type="RefSeq" id="WP_146841014.1">
    <property type="nucleotide sequence ID" value="NZ_BJWG01000001.1"/>
</dbReference>
<evidence type="ECO:0000256" key="10">
    <source>
        <dbReference type="HAMAP-Rule" id="MF_01697"/>
    </source>
</evidence>
<dbReference type="InterPro" id="IPR024909">
    <property type="entry name" value="Cys-tRNA/MSH_ligase"/>
</dbReference>
<keyword evidence="8 10" id="KW-0067">ATP-binding</keyword>
<evidence type="ECO:0000256" key="5">
    <source>
        <dbReference type="ARBA" id="ARBA00022723"/>
    </source>
</evidence>
<accession>A0A511J618</accession>
<comment type="caution">
    <text evidence="12">The sequence shown here is derived from an EMBL/GenBank/DDBJ whole genome shotgun (WGS) entry which is preliminary data.</text>
</comment>
<dbReference type="AlphaFoldDB" id="A0A511J618"/>
<dbReference type="PANTHER" id="PTHR10890">
    <property type="entry name" value="CYSTEINYL-TRNA SYNTHETASE"/>
    <property type="match status" value="1"/>
</dbReference>
<dbReference type="GO" id="GO:0004817">
    <property type="term" value="F:cysteine-tRNA ligase activity"/>
    <property type="evidence" value="ECO:0007669"/>
    <property type="project" value="TreeGrafter"/>
</dbReference>
<proteinExistence type="inferred from homology"/>
<dbReference type="SUPFAM" id="SSF52374">
    <property type="entry name" value="Nucleotidylyl transferase"/>
    <property type="match status" value="1"/>
</dbReference>
<gene>
    <name evidence="10 12" type="primary">mshC</name>
    <name evidence="12" type="ORF">CCO02nite_00960</name>
</gene>
<name>A0A511J618_9CELL</name>
<evidence type="ECO:0000256" key="6">
    <source>
        <dbReference type="ARBA" id="ARBA00022741"/>
    </source>
</evidence>
<dbReference type="Pfam" id="PF01406">
    <property type="entry name" value="tRNA-synt_1e"/>
    <property type="match status" value="1"/>
</dbReference>
<dbReference type="GO" id="GO:0008270">
    <property type="term" value="F:zinc ion binding"/>
    <property type="evidence" value="ECO:0007669"/>
    <property type="project" value="UniProtKB-UniRule"/>
</dbReference>
<dbReference type="Gene3D" id="3.40.50.620">
    <property type="entry name" value="HUPs"/>
    <property type="match status" value="1"/>
</dbReference>
<feature type="domain" description="tRNA synthetases class I catalytic" evidence="11">
    <location>
        <begin position="36"/>
        <end position="348"/>
    </location>
</feature>
<comment type="subunit">
    <text evidence="3 10">Monomer.</text>
</comment>
<feature type="binding site" evidence="10">
    <location>
        <begin position="43"/>
        <end position="46"/>
    </location>
    <ligand>
        <name>L-cysteinyl-5'-AMP</name>
        <dbReference type="ChEBI" id="CHEBI:144924"/>
    </ligand>
</feature>
<evidence type="ECO:0000313" key="12">
    <source>
        <dbReference type="EMBL" id="GEL93438.1"/>
    </source>
</evidence>
<feature type="binding site" evidence="10">
    <location>
        <position position="295"/>
    </location>
    <ligand>
        <name>L-cysteinyl-5'-AMP</name>
        <dbReference type="ChEBI" id="CHEBI:144924"/>
    </ligand>
</feature>
<evidence type="ECO:0000256" key="8">
    <source>
        <dbReference type="ARBA" id="ARBA00022840"/>
    </source>
</evidence>
<evidence type="ECO:0000259" key="11">
    <source>
        <dbReference type="Pfam" id="PF01406"/>
    </source>
</evidence>
<evidence type="ECO:0000256" key="2">
    <source>
        <dbReference type="ARBA" id="ARBA00007723"/>
    </source>
</evidence>
<dbReference type="PANTHER" id="PTHR10890:SF3">
    <property type="entry name" value="CYSTEINE--TRNA LIGASE, CYTOPLASMIC"/>
    <property type="match status" value="1"/>
</dbReference>
<keyword evidence="6 10" id="KW-0547">Nucleotide-binding</keyword>
<feature type="binding site" evidence="10">
    <location>
        <position position="244"/>
    </location>
    <ligand>
        <name>Zn(2+)</name>
        <dbReference type="ChEBI" id="CHEBI:29105"/>
    </ligand>
</feature>
<protein>
    <recommendedName>
        <fullName evidence="10">L-cysteine:1D-myo-inositol 2-amino-2-deoxy-alpha-D-glucopyranoside ligase</fullName>
        <shortName evidence="10">L-Cys:GlcN-Ins ligase</shortName>
        <ecNumber evidence="10">6.3.1.13</ecNumber>
    </recommendedName>
    <alternativeName>
        <fullName evidence="10">Mycothiol ligase</fullName>
        <shortName evidence="10">MSH ligase</shortName>
    </alternativeName>
</protein>
<comment type="catalytic activity">
    <reaction evidence="9 10">
        <text>1D-myo-inositol 2-amino-2-deoxy-alpha-D-glucopyranoside + L-cysteine + ATP = 1D-myo-inositol 2-(L-cysteinylamino)-2-deoxy-alpha-D-glucopyranoside + AMP + diphosphate + H(+)</text>
        <dbReference type="Rhea" id="RHEA:26176"/>
        <dbReference type="ChEBI" id="CHEBI:15378"/>
        <dbReference type="ChEBI" id="CHEBI:30616"/>
        <dbReference type="ChEBI" id="CHEBI:33019"/>
        <dbReference type="ChEBI" id="CHEBI:35235"/>
        <dbReference type="ChEBI" id="CHEBI:58886"/>
        <dbReference type="ChEBI" id="CHEBI:58887"/>
        <dbReference type="ChEBI" id="CHEBI:456215"/>
        <dbReference type="EC" id="6.3.1.13"/>
    </reaction>
</comment>
<dbReference type="GO" id="GO:0006423">
    <property type="term" value="P:cysteinyl-tRNA aminoacylation"/>
    <property type="evidence" value="ECO:0007669"/>
    <property type="project" value="TreeGrafter"/>
</dbReference>
<feature type="binding site" evidence="10">
    <location>
        <begin position="81"/>
        <end position="83"/>
    </location>
    <ligand>
        <name>L-cysteinyl-5'-AMP</name>
        <dbReference type="ChEBI" id="CHEBI:144924"/>
    </ligand>
</feature>
<dbReference type="GO" id="GO:0005524">
    <property type="term" value="F:ATP binding"/>
    <property type="evidence" value="ECO:0007669"/>
    <property type="project" value="UniProtKB-KW"/>
</dbReference>
<feature type="binding site" evidence="10">
    <location>
        <begin position="262"/>
        <end position="264"/>
    </location>
    <ligand>
        <name>L-cysteinyl-5'-AMP</name>
        <dbReference type="ChEBI" id="CHEBI:144924"/>
    </ligand>
</feature>
<dbReference type="EC" id="6.3.1.13" evidence="10"/>
<organism evidence="12 13">
    <name type="scientific">Cellulomonas composti</name>
    <dbReference type="NCBI Taxonomy" id="266130"/>
    <lineage>
        <taxon>Bacteria</taxon>
        <taxon>Bacillati</taxon>
        <taxon>Actinomycetota</taxon>
        <taxon>Actinomycetes</taxon>
        <taxon>Micrococcales</taxon>
        <taxon>Cellulomonadaceae</taxon>
        <taxon>Cellulomonas</taxon>
    </lineage>
</organism>
<dbReference type="GO" id="GO:0005829">
    <property type="term" value="C:cytosol"/>
    <property type="evidence" value="ECO:0007669"/>
    <property type="project" value="TreeGrafter"/>
</dbReference>
<dbReference type="InterPro" id="IPR032678">
    <property type="entry name" value="tRNA-synt_1_cat_dom"/>
</dbReference>
<reference evidence="12 13" key="1">
    <citation type="submission" date="2019-07" db="EMBL/GenBank/DDBJ databases">
        <title>Whole genome shotgun sequence of Cellulomonas composti NBRC 100758.</title>
        <authorList>
            <person name="Hosoyama A."/>
            <person name="Uohara A."/>
            <person name="Ohji S."/>
            <person name="Ichikawa N."/>
        </authorList>
    </citation>
    <scope>NUCLEOTIDE SEQUENCE [LARGE SCALE GENOMIC DNA]</scope>
    <source>
        <strain evidence="12 13">NBRC 100758</strain>
    </source>
</reference>
<dbReference type="GO" id="GO:0035446">
    <property type="term" value="F:cysteine-glucosaminylinositol ligase activity"/>
    <property type="evidence" value="ECO:0007669"/>
    <property type="project" value="UniProtKB-UniRule"/>
</dbReference>
<feature type="short sequence motif" description="'ERGGDP' region" evidence="10">
    <location>
        <begin position="199"/>
        <end position="204"/>
    </location>
</feature>
<dbReference type="InterPro" id="IPR017812">
    <property type="entry name" value="Mycothiol_ligase_MshC"/>
</dbReference>
<evidence type="ECO:0000256" key="4">
    <source>
        <dbReference type="ARBA" id="ARBA00022598"/>
    </source>
</evidence>
<dbReference type="GO" id="GO:0010125">
    <property type="term" value="P:mycothiol biosynthetic process"/>
    <property type="evidence" value="ECO:0007669"/>
    <property type="project" value="UniProtKB-UniRule"/>
</dbReference>
<keyword evidence="13" id="KW-1185">Reference proteome</keyword>
<evidence type="ECO:0000256" key="7">
    <source>
        <dbReference type="ARBA" id="ARBA00022833"/>
    </source>
</evidence>
<dbReference type="EMBL" id="BJWG01000001">
    <property type="protein sequence ID" value="GEL93438.1"/>
    <property type="molecule type" value="Genomic_DNA"/>
</dbReference>
<dbReference type="Gene3D" id="1.20.120.640">
    <property type="entry name" value="Anticodon-binding domain of a subclass of class I aminoacyl-tRNA synthetases"/>
    <property type="match status" value="1"/>
</dbReference>
<dbReference type="NCBIfam" id="TIGR03447">
    <property type="entry name" value="mycothiol_MshC"/>
    <property type="match status" value="1"/>
</dbReference>
<keyword evidence="7 10" id="KW-0862">Zinc</keyword>
<evidence type="ECO:0000256" key="3">
    <source>
        <dbReference type="ARBA" id="ARBA00011245"/>
    </source>
</evidence>
<feature type="short sequence motif" description="'KMSKS' region" evidence="10">
    <location>
        <begin position="301"/>
        <end position="305"/>
    </location>
</feature>
<feature type="binding site" evidence="10">
    <location>
        <position position="43"/>
    </location>
    <ligand>
        <name>Zn(2+)</name>
        <dbReference type="ChEBI" id="CHEBI:29105"/>
    </ligand>
</feature>
<comment type="cofactor">
    <cofactor evidence="10">
        <name>Zn(2+)</name>
        <dbReference type="ChEBI" id="CHEBI:29105"/>
    </cofactor>
    <text evidence="10">Binds 1 zinc ion per subunit.</text>
</comment>
<evidence type="ECO:0000313" key="13">
    <source>
        <dbReference type="Proteomes" id="UP000321720"/>
    </source>
</evidence>
<dbReference type="OrthoDB" id="9815130at2"/>
<keyword evidence="5 10" id="KW-0479">Metal-binding</keyword>
<dbReference type="PRINTS" id="PR00983">
    <property type="entry name" value="TRNASYNTHCYS"/>
</dbReference>
<sequence length="428" mass="45348">MFTWPAPAIPALPGRGGPVRVRDASSGRLVVAAPGENATLYVCGITPYDATHLGHAATYVAFDVLQRAWRDAGQRVTFASNVTDVDDPLLERATATGVDWRLLADEQIALYREDMTALGVIPPDVWSGVVESVPAIVAAVEKLLSSGAAYRVPFEGSREGVIGSDEPEDGDVYADLSADPAFGSVAGLDAATMTDLARERGGDPDRPGKRSPLDPLLWRRERVGEPAWDGGLLGRGRPGWHVECAVIARDALGLPFDVQGGGSDLLFPHHEMSTSHARLLDSGEGARVHVHAGMVGLDGEKMSKSRGNLVLVSTLRAAGVDPMAVRLAILAHRYRDDWDWTDEGLSSARTRLATWRRALSGNGGPDASGVLTGVRAAVADDLDTPRALEVVDEWAARSIAVGDDESELVEGAPGVVARTVDALLGVRL</sequence>
<dbReference type="InterPro" id="IPR014729">
    <property type="entry name" value="Rossmann-like_a/b/a_fold"/>
</dbReference>
<comment type="function">
    <text evidence="1 10">Catalyzes the ATP-dependent condensation of GlcN-Ins and L-cysteine to form L-Cys-GlcN-Ins.</text>
</comment>
<dbReference type="HAMAP" id="MF_01697">
    <property type="entry name" value="MshC"/>
    <property type="match status" value="1"/>
</dbReference>
<feature type="binding site" evidence="10">
    <location>
        <position position="269"/>
    </location>
    <ligand>
        <name>Zn(2+)</name>
        <dbReference type="ChEBI" id="CHEBI:29105"/>
    </ligand>
</feature>
<evidence type="ECO:0000256" key="1">
    <source>
        <dbReference type="ARBA" id="ARBA00003679"/>
    </source>
</evidence>
<keyword evidence="4 10" id="KW-0436">Ligase</keyword>
<feature type="binding site" evidence="10">
    <location>
        <position position="240"/>
    </location>
    <ligand>
        <name>L-cysteinyl-5'-AMP</name>
        <dbReference type="ChEBI" id="CHEBI:144924"/>
    </ligand>
</feature>
<feature type="short sequence motif" description="'HIGH' region" evidence="10">
    <location>
        <begin position="45"/>
        <end position="55"/>
    </location>
</feature>
<dbReference type="Proteomes" id="UP000321720">
    <property type="component" value="Unassembled WGS sequence"/>
</dbReference>